<evidence type="ECO:0000313" key="6">
    <source>
        <dbReference type="Proteomes" id="UP001187471"/>
    </source>
</evidence>
<organism evidence="5 6">
    <name type="scientific">Escallonia rubra</name>
    <dbReference type="NCBI Taxonomy" id="112253"/>
    <lineage>
        <taxon>Eukaryota</taxon>
        <taxon>Viridiplantae</taxon>
        <taxon>Streptophyta</taxon>
        <taxon>Embryophyta</taxon>
        <taxon>Tracheophyta</taxon>
        <taxon>Spermatophyta</taxon>
        <taxon>Magnoliopsida</taxon>
        <taxon>eudicotyledons</taxon>
        <taxon>Gunneridae</taxon>
        <taxon>Pentapetalae</taxon>
        <taxon>asterids</taxon>
        <taxon>campanulids</taxon>
        <taxon>Escalloniales</taxon>
        <taxon>Escalloniaceae</taxon>
        <taxon>Escallonia</taxon>
    </lineage>
</organism>
<dbReference type="CDD" id="cd09272">
    <property type="entry name" value="RNase_HI_RT_Ty1"/>
    <property type="match status" value="1"/>
</dbReference>
<evidence type="ECO:0000259" key="4">
    <source>
        <dbReference type="Pfam" id="PF22936"/>
    </source>
</evidence>
<evidence type="ECO:0000313" key="5">
    <source>
        <dbReference type="EMBL" id="KAK2989465.1"/>
    </source>
</evidence>
<dbReference type="Pfam" id="PF13976">
    <property type="entry name" value="gag_pre-integrs"/>
    <property type="match status" value="1"/>
</dbReference>
<dbReference type="Pfam" id="PF22936">
    <property type="entry name" value="Pol_BBD"/>
    <property type="match status" value="1"/>
</dbReference>
<sequence length="856" mass="95852">MDHSDVSKPIQTILDGTNHILWAQSMSSFLKGCKYWRYITGDICKPTKEKDEDDVKFVERHDEWVAKNHQIITWFRNTSIPSIHLQFGRFNTAKEVWDLLSQRYTTSDLAHQYQLLGTLHHMRQERGQSINSFLSQMHSIWDQLALSEPKWECNVDNQKFTTHRDHQRLVQFLMALIDDFESVRASLLHRSPFPTLEAAISDLLYEETRLGSLKSQRTDAVLATSSSRPFKGNYSDSRQKRCNYCHESGHFLLDCPIRICKMCHRKGPGHYLDECPKNPKKTFTSHRPQSTQAAFKYGSNSAAVTTDSSTENSNSTSQISISEIADILKQVLCNTDNPPLTALSTTSGNSSWFFDSGCCNHMTSHPTIFSSKSHTTNTPVIHTADGSRMHASHIGHVSTTTLTLPDTYFIPNLTLNLISVGQLCELGLDLHFTSTSCSVQDPRTGQILGIGRKIGRLYELTNLHIPSALSSKYCSVASTSSKTHMELWHSRLGHLSLNRLRSLVSSGQLGTVKNEQINCLPCQLAKQTALPFNQSSSLASAPFDLIHSDIWGPSPNLTMGGSKYFGIDVGIPSPSVFESPVMSSFGKIRCFPPCQNSKISSATNSFFTDPLVDLLPDDTNPNLLPELITTVPPTTNLETSDLSTGPSTLEVSDTSPDLPEDPATAPRSTHYAAVLRILRYIKGTLFHGLHFSKHSSLELRAYSDADWAGDPTDRRSTTGFCFFLGDSLISWRSKKQTLAARSSTEAEYRALADTTQELLWLRWLLEDMGVTHPSATQLHCDNNSANQIAHNDVFHERTKHIEIDCHFIRQHIVRGTVQLMSITSLEQPADIFTKAHPTGRFEDLIFKLKMMSYSPP</sequence>
<keyword evidence="6" id="KW-1185">Reference proteome</keyword>
<evidence type="ECO:0000256" key="1">
    <source>
        <dbReference type="ARBA" id="ARBA00022750"/>
    </source>
</evidence>
<proteinExistence type="predicted"/>
<evidence type="ECO:0000256" key="2">
    <source>
        <dbReference type="SAM" id="MobiDB-lite"/>
    </source>
</evidence>
<dbReference type="Proteomes" id="UP001187471">
    <property type="component" value="Unassembled WGS sequence"/>
</dbReference>
<dbReference type="InterPro" id="IPR054722">
    <property type="entry name" value="PolX-like_BBD"/>
</dbReference>
<dbReference type="EMBL" id="JAVXUO010000738">
    <property type="protein sequence ID" value="KAK2989465.1"/>
    <property type="molecule type" value="Genomic_DNA"/>
</dbReference>
<dbReference type="PANTHER" id="PTHR11439:SF461">
    <property type="entry name" value="OS10G0432200 PROTEIN"/>
    <property type="match status" value="1"/>
</dbReference>
<evidence type="ECO:0000259" key="3">
    <source>
        <dbReference type="Pfam" id="PF13976"/>
    </source>
</evidence>
<dbReference type="AlphaFoldDB" id="A0AA88RUD7"/>
<dbReference type="GO" id="GO:0004190">
    <property type="term" value="F:aspartic-type endopeptidase activity"/>
    <property type="evidence" value="ECO:0007669"/>
    <property type="project" value="UniProtKB-KW"/>
</dbReference>
<feature type="domain" description="Retrovirus-related Pol polyprotein from transposon TNT 1-94-like beta-barrel" evidence="4">
    <location>
        <begin position="352"/>
        <end position="427"/>
    </location>
</feature>
<dbReference type="SUPFAM" id="SSF56672">
    <property type="entry name" value="DNA/RNA polymerases"/>
    <property type="match status" value="1"/>
</dbReference>
<dbReference type="PANTHER" id="PTHR11439">
    <property type="entry name" value="GAG-POL-RELATED RETROTRANSPOSON"/>
    <property type="match status" value="1"/>
</dbReference>
<comment type="caution">
    <text evidence="5">The sequence shown here is derived from an EMBL/GenBank/DDBJ whole genome shotgun (WGS) entry which is preliminary data.</text>
</comment>
<keyword evidence="1" id="KW-0378">Hydrolase</keyword>
<dbReference type="InterPro" id="IPR025724">
    <property type="entry name" value="GAG-pre-integrase_dom"/>
</dbReference>
<dbReference type="Gene3D" id="4.10.60.10">
    <property type="entry name" value="Zinc finger, CCHC-type"/>
    <property type="match status" value="1"/>
</dbReference>
<dbReference type="Pfam" id="PF14223">
    <property type="entry name" value="Retrotran_gag_2"/>
    <property type="match status" value="1"/>
</dbReference>
<feature type="domain" description="GAG-pre-integrase" evidence="3">
    <location>
        <begin position="468"/>
        <end position="527"/>
    </location>
</feature>
<feature type="compositionally biased region" description="Polar residues" evidence="2">
    <location>
        <begin position="632"/>
        <end position="655"/>
    </location>
</feature>
<reference evidence="5" key="1">
    <citation type="submission" date="2022-12" db="EMBL/GenBank/DDBJ databases">
        <title>Draft genome assemblies for two species of Escallonia (Escalloniales).</title>
        <authorList>
            <person name="Chanderbali A."/>
            <person name="Dervinis C."/>
            <person name="Anghel I."/>
            <person name="Soltis D."/>
            <person name="Soltis P."/>
            <person name="Zapata F."/>
        </authorList>
    </citation>
    <scope>NUCLEOTIDE SEQUENCE</scope>
    <source>
        <strain evidence="5">UCBG92.1500</strain>
        <tissue evidence="5">Leaf</tissue>
    </source>
</reference>
<keyword evidence="1" id="KW-0064">Aspartyl protease</keyword>
<feature type="region of interest" description="Disordered" evidence="2">
    <location>
        <begin position="632"/>
        <end position="665"/>
    </location>
</feature>
<name>A0AA88RUD7_9ASTE</name>
<keyword evidence="1" id="KW-0645">Protease</keyword>
<dbReference type="InterPro" id="IPR043502">
    <property type="entry name" value="DNA/RNA_pol_sf"/>
</dbReference>
<gene>
    <name evidence="5" type="ORF">RJ640_003500</name>
</gene>
<accession>A0AA88RUD7</accession>
<protein>
    <submittedName>
        <fullName evidence="5">Uncharacterized protein</fullName>
    </submittedName>
</protein>